<gene>
    <name evidence="1" type="ORF">JOC86_002648</name>
</gene>
<dbReference type="SUPFAM" id="SSF46785">
    <property type="entry name" value="Winged helix' DNA-binding domain"/>
    <property type="match status" value="1"/>
</dbReference>
<sequence>MDKNIMIGLNRMIYEYGQLLEMIEKEEYPDGVSYISQYELAKRINKSTRTVSKRLKYLEQYGAIKKINAGSYKVLSTNIENTPFKLVFLVIDHVQKDLMIKDNYEEQARRIGATIKEIRQSWGFIYAAMQRFKDRTEPME</sequence>
<dbReference type="InterPro" id="IPR036390">
    <property type="entry name" value="WH_DNA-bd_sf"/>
</dbReference>
<protein>
    <submittedName>
        <fullName evidence="1">DNA-binding Lrp family transcriptional regulator</fullName>
    </submittedName>
</protein>
<keyword evidence="2" id="KW-1185">Reference proteome</keyword>
<comment type="caution">
    <text evidence="1">The sequence shown here is derived from an EMBL/GenBank/DDBJ whole genome shotgun (WGS) entry which is preliminary data.</text>
</comment>
<keyword evidence="1" id="KW-0238">DNA-binding</keyword>
<proteinExistence type="predicted"/>
<dbReference type="Proteomes" id="UP001646157">
    <property type="component" value="Unassembled WGS sequence"/>
</dbReference>
<dbReference type="EMBL" id="JAFBDZ010000002">
    <property type="protein sequence ID" value="MBM7586106.1"/>
    <property type="molecule type" value="Genomic_DNA"/>
</dbReference>
<evidence type="ECO:0000313" key="2">
    <source>
        <dbReference type="Proteomes" id="UP001646157"/>
    </source>
</evidence>
<dbReference type="Gene3D" id="1.10.10.10">
    <property type="entry name" value="Winged helix-like DNA-binding domain superfamily/Winged helix DNA-binding domain"/>
    <property type="match status" value="1"/>
</dbReference>
<organism evidence="1 2">
    <name type="scientific">Rossellomorea pakistanensis</name>
    <dbReference type="NCBI Taxonomy" id="992288"/>
    <lineage>
        <taxon>Bacteria</taxon>
        <taxon>Bacillati</taxon>
        <taxon>Bacillota</taxon>
        <taxon>Bacilli</taxon>
        <taxon>Bacillales</taxon>
        <taxon>Bacillaceae</taxon>
        <taxon>Rossellomorea</taxon>
    </lineage>
</organism>
<dbReference type="RefSeq" id="WP_205173170.1">
    <property type="nucleotide sequence ID" value="NZ_JAFBDZ010000002.1"/>
</dbReference>
<dbReference type="GO" id="GO:0003677">
    <property type="term" value="F:DNA binding"/>
    <property type="evidence" value="ECO:0007669"/>
    <property type="project" value="UniProtKB-KW"/>
</dbReference>
<dbReference type="InterPro" id="IPR036388">
    <property type="entry name" value="WH-like_DNA-bd_sf"/>
</dbReference>
<name>A0ABS2NEX1_9BACI</name>
<reference evidence="1 2" key="1">
    <citation type="submission" date="2021-01" db="EMBL/GenBank/DDBJ databases">
        <title>Genomic Encyclopedia of Type Strains, Phase IV (KMG-IV): sequencing the most valuable type-strain genomes for metagenomic binning, comparative biology and taxonomic classification.</title>
        <authorList>
            <person name="Goeker M."/>
        </authorList>
    </citation>
    <scope>NUCLEOTIDE SEQUENCE [LARGE SCALE GENOMIC DNA]</scope>
    <source>
        <strain evidence="1 2">DSM 24834</strain>
    </source>
</reference>
<accession>A0ABS2NEX1</accession>
<evidence type="ECO:0000313" key="1">
    <source>
        <dbReference type="EMBL" id="MBM7586106.1"/>
    </source>
</evidence>